<evidence type="ECO:0000313" key="4">
    <source>
        <dbReference type="Proteomes" id="UP000554482"/>
    </source>
</evidence>
<feature type="coiled-coil region" evidence="1">
    <location>
        <begin position="100"/>
        <end position="128"/>
    </location>
</feature>
<dbReference type="EMBL" id="JABWDY010001912">
    <property type="protein sequence ID" value="KAF5207056.1"/>
    <property type="molecule type" value="Genomic_DNA"/>
</dbReference>
<evidence type="ECO:0000313" key="3">
    <source>
        <dbReference type="EMBL" id="KAF5207056.1"/>
    </source>
</evidence>
<keyword evidence="1" id="KW-0175">Coiled coil</keyword>
<comment type="caution">
    <text evidence="3">The sequence shown here is derived from an EMBL/GenBank/DDBJ whole genome shotgun (WGS) entry which is preliminary data.</text>
</comment>
<evidence type="ECO:0000256" key="1">
    <source>
        <dbReference type="SAM" id="Coils"/>
    </source>
</evidence>
<evidence type="ECO:0000256" key="2">
    <source>
        <dbReference type="SAM" id="MobiDB-lite"/>
    </source>
</evidence>
<proteinExistence type="predicted"/>
<sequence length="146" mass="17040">VAGYQGEFFFYAFSTSNWCSQQLTKSGISKKQKLVDGSFEDNSLPHGDNVINLDTEINNSNGVTRPDGRKATKEMKKRAMIEKGVIDVLGNLQCKKQFDFNREELELKKEKDKRESELREQVIKMELEFKERNQKMKEKAQKRKEQ</sequence>
<protein>
    <recommendedName>
        <fullName evidence="5">No apical meristem-associated C-terminal domain-containing protein</fullName>
    </recommendedName>
</protein>
<dbReference type="Proteomes" id="UP000554482">
    <property type="component" value="Unassembled WGS sequence"/>
</dbReference>
<gene>
    <name evidence="3" type="ORF">FRX31_003357</name>
</gene>
<reference evidence="3 4" key="1">
    <citation type="submission" date="2020-06" db="EMBL/GenBank/DDBJ databases">
        <title>Transcriptomic and genomic resources for Thalictrum thalictroides and T. hernandezii: Facilitating candidate gene discovery in an emerging model plant lineage.</title>
        <authorList>
            <person name="Arias T."/>
            <person name="Riano-Pachon D.M."/>
            <person name="Di Stilio V.S."/>
        </authorList>
    </citation>
    <scope>NUCLEOTIDE SEQUENCE [LARGE SCALE GENOMIC DNA]</scope>
    <source>
        <strain evidence="4">cv. WT478/WT964</strain>
        <tissue evidence="3">Leaves</tissue>
    </source>
</reference>
<accession>A0A7J6XB77</accession>
<feature type="region of interest" description="Disordered" evidence="2">
    <location>
        <begin position="46"/>
        <end position="72"/>
    </location>
</feature>
<evidence type="ECO:0008006" key="5">
    <source>
        <dbReference type="Google" id="ProtNLM"/>
    </source>
</evidence>
<feature type="non-terminal residue" evidence="3">
    <location>
        <position position="1"/>
    </location>
</feature>
<organism evidence="3 4">
    <name type="scientific">Thalictrum thalictroides</name>
    <name type="common">Rue-anemone</name>
    <name type="synonym">Anemone thalictroides</name>
    <dbReference type="NCBI Taxonomy" id="46969"/>
    <lineage>
        <taxon>Eukaryota</taxon>
        <taxon>Viridiplantae</taxon>
        <taxon>Streptophyta</taxon>
        <taxon>Embryophyta</taxon>
        <taxon>Tracheophyta</taxon>
        <taxon>Spermatophyta</taxon>
        <taxon>Magnoliopsida</taxon>
        <taxon>Ranunculales</taxon>
        <taxon>Ranunculaceae</taxon>
        <taxon>Thalictroideae</taxon>
        <taxon>Thalictrum</taxon>
    </lineage>
</organism>
<name>A0A7J6XB77_THATH</name>
<keyword evidence="4" id="KW-1185">Reference proteome</keyword>
<dbReference type="AlphaFoldDB" id="A0A7J6XB77"/>